<protein>
    <submittedName>
        <fullName evidence="2">TrbC/VirB2 family protein</fullName>
    </submittedName>
</protein>
<dbReference type="AlphaFoldDB" id="A0A8T3YLJ3"/>
<accession>A0A8T3YLJ3</accession>
<feature type="transmembrane region" description="Helical" evidence="1">
    <location>
        <begin position="44"/>
        <end position="63"/>
    </location>
</feature>
<dbReference type="Proteomes" id="UP000732298">
    <property type="component" value="Unassembled WGS sequence"/>
</dbReference>
<dbReference type="InterPro" id="IPR043993">
    <property type="entry name" value="T4SS_pilin"/>
</dbReference>
<dbReference type="Pfam" id="PF18895">
    <property type="entry name" value="T4SS_pilin"/>
    <property type="match status" value="1"/>
</dbReference>
<comment type="caution">
    <text evidence="2">The sequence shown here is derived from an EMBL/GenBank/DDBJ whole genome shotgun (WGS) entry which is preliminary data.</text>
</comment>
<evidence type="ECO:0000313" key="3">
    <source>
        <dbReference type="Proteomes" id="UP000732298"/>
    </source>
</evidence>
<evidence type="ECO:0000256" key="1">
    <source>
        <dbReference type="SAM" id="Phobius"/>
    </source>
</evidence>
<organism evidence="2 3">
    <name type="scientific">Candidatus Iainarchaeum sp</name>
    <dbReference type="NCBI Taxonomy" id="3101447"/>
    <lineage>
        <taxon>Archaea</taxon>
        <taxon>Candidatus Iainarchaeota</taxon>
        <taxon>Candidatus Iainarchaeia</taxon>
        <taxon>Candidatus Iainarchaeales</taxon>
        <taxon>Candidatus Iainarchaeaceae</taxon>
        <taxon>Candidatus Iainarchaeum</taxon>
    </lineage>
</organism>
<gene>
    <name evidence="2" type="ORF">HY544_01560</name>
</gene>
<dbReference type="EMBL" id="JACQPB010000022">
    <property type="protein sequence ID" value="MBI4210176.1"/>
    <property type="molecule type" value="Genomic_DNA"/>
</dbReference>
<keyword evidence="1" id="KW-0812">Transmembrane</keyword>
<evidence type="ECO:0000313" key="2">
    <source>
        <dbReference type="EMBL" id="MBI4210176.1"/>
    </source>
</evidence>
<name>A0A8T3YLJ3_9ARCH</name>
<sequence>MRKILAMASLLLLLFPAAFADTTATVDTIKAPLDRIYGLMKGVLSVLGAIALTAAGAMYMFAGNNIQARENAKSMFTYSIVGLVLVWVAPLVVSYLTAPA</sequence>
<proteinExistence type="predicted"/>
<keyword evidence="1" id="KW-0472">Membrane</keyword>
<keyword evidence="1" id="KW-1133">Transmembrane helix</keyword>
<reference evidence="2" key="1">
    <citation type="submission" date="2020-07" db="EMBL/GenBank/DDBJ databases">
        <title>Huge and variable diversity of episymbiotic CPR bacteria and DPANN archaea in groundwater ecosystems.</title>
        <authorList>
            <person name="He C.Y."/>
            <person name="Keren R."/>
            <person name="Whittaker M."/>
            <person name="Farag I.F."/>
            <person name="Doudna J."/>
            <person name="Cate J.H.D."/>
            <person name="Banfield J.F."/>
        </authorList>
    </citation>
    <scope>NUCLEOTIDE SEQUENCE</scope>
    <source>
        <strain evidence="2">NC_groundwater_1296_Ag_S-0.2um_52_80</strain>
    </source>
</reference>
<feature type="transmembrane region" description="Helical" evidence="1">
    <location>
        <begin position="75"/>
        <end position="98"/>
    </location>
</feature>